<evidence type="ECO:0000256" key="1">
    <source>
        <dbReference type="ARBA" id="ARBA00005513"/>
    </source>
</evidence>
<dbReference type="GO" id="GO:0045259">
    <property type="term" value="C:proton-transporting ATP synthase complex"/>
    <property type="evidence" value="ECO:0007669"/>
    <property type="project" value="UniProtKB-KW"/>
</dbReference>
<keyword evidence="8 13" id="KW-0406">Ion transport</keyword>
<comment type="subcellular location">
    <subcellularLocation>
        <location evidence="13">Cell membrane</location>
        <topology evidence="13">Single-pass membrane protein</topology>
    </subcellularLocation>
    <subcellularLocation>
        <location evidence="12">Endomembrane system</location>
        <topology evidence="12">Single-pass membrane protein</topology>
    </subcellularLocation>
</comment>
<evidence type="ECO:0000313" key="15">
    <source>
        <dbReference type="EMBL" id="OGG66203.1"/>
    </source>
</evidence>
<evidence type="ECO:0000256" key="2">
    <source>
        <dbReference type="ARBA" id="ARBA00022448"/>
    </source>
</evidence>
<gene>
    <name evidence="13" type="primary">atpF</name>
    <name evidence="15" type="ORF">A3D71_01645</name>
</gene>
<dbReference type="GO" id="GO:0012505">
    <property type="term" value="C:endomembrane system"/>
    <property type="evidence" value="ECO:0007669"/>
    <property type="project" value="UniProtKB-SubCell"/>
</dbReference>
<evidence type="ECO:0000256" key="14">
    <source>
        <dbReference type="RuleBase" id="RU003848"/>
    </source>
</evidence>
<dbReference type="STRING" id="1798497.A3D71_01645"/>
<comment type="function">
    <text evidence="11 13">F(1)F(0) ATP synthase produces ATP from ADP in the presence of a proton or sodium gradient. F-type ATPases consist of two structural domains, F(1) containing the extramembraneous catalytic core and F(0) containing the membrane proton channel, linked together by a central stalk and a peripheral stalk. During catalysis, ATP synthesis in the catalytic domain of F(1) is coupled via a rotary mechanism of the central stalk subunits to proton translocation.</text>
</comment>
<dbReference type="HAMAP" id="MF_01398">
    <property type="entry name" value="ATP_synth_b_bprime"/>
    <property type="match status" value="1"/>
</dbReference>
<dbReference type="InterPro" id="IPR005864">
    <property type="entry name" value="ATP_synth_F0_bsu_bac"/>
</dbReference>
<keyword evidence="7 13" id="KW-1133">Transmembrane helix</keyword>
<accession>A0A1F6DXQ4</accession>
<evidence type="ECO:0000256" key="9">
    <source>
        <dbReference type="ARBA" id="ARBA00023136"/>
    </source>
</evidence>
<evidence type="ECO:0000313" key="16">
    <source>
        <dbReference type="Proteomes" id="UP000177652"/>
    </source>
</evidence>
<evidence type="ECO:0000256" key="4">
    <source>
        <dbReference type="ARBA" id="ARBA00022547"/>
    </source>
</evidence>
<proteinExistence type="inferred from homology"/>
<comment type="similarity">
    <text evidence="1 13 14">Belongs to the ATPase B chain family.</text>
</comment>
<evidence type="ECO:0000256" key="7">
    <source>
        <dbReference type="ARBA" id="ARBA00022989"/>
    </source>
</evidence>
<feature type="transmembrane region" description="Helical" evidence="13">
    <location>
        <begin position="12"/>
        <end position="34"/>
    </location>
</feature>
<keyword evidence="3 13" id="KW-1003">Cell membrane</keyword>
<keyword evidence="6 13" id="KW-0375">Hydrogen ion transport</keyword>
<dbReference type="AlphaFoldDB" id="A0A1F6DXQ4"/>
<organism evidence="15 16">
    <name type="scientific">Candidatus Kaiserbacteria bacterium RIFCSPHIGHO2_02_FULL_55_20</name>
    <dbReference type="NCBI Taxonomy" id="1798497"/>
    <lineage>
        <taxon>Bacteria</taxon>
        <taxon>Candidatus Kaiseribacteriota</taxon>
    </lineage>
</organism>
<dbReference type="EMBL" id="MFLK01000018">
    <property type="protein sequence ID" value="OGG66203.1"/>
    <property type="molecule type" value="Genomic_DNA"/>
</dbReference>
<keyword evidence="2 13" id="KW-0813">Transport</keyword>
<evidence type="ECO:0000256" key="12">
    <source>
        <dbReference type="ARBA" id="ARBA00037847"/>
    </source>
</evidence>
<dbReference type="Gene3D" id="6.10.250.1580">
    <property type="match status" value="1"/>
</dbReference>
<evidence type="ECO:0000256" key="11">
    <source>
        <dbReference type="ARBA" id="ARBA00025198"/>
    </source>
</evidence>
<dbReference type="GO" id="GO:0046961">
    <property type="term" value="F:proton-transporting ATPase activity, rotational mechanism"/>
    <property type="evidence" value="ECO:0007669"/>
    <property type="project" value="TreeGrafter"/>
</dbReference>
<name>A0A1F6DXQ4_9BACT</name>
<evidence type="ECO:0000256" key="5">
    <source>
        <dbReference type="ARBA" id="ARBA00022692"/>
    </source>
</evidence>
<keyword evidence="5 13" id="KW-0812">Transmembrane</keyword>
<keyword evidence="10 13" id="KW-0066">ATP synthesis</keyword>
<reference evidence="15 16" key="1">
    <citation type="journal article" date="2016" name="Nat. Commun.">
        <title>Thousands of microbial genomes shed light on interconnected biogeochemical processes in an aquifer system.</title>
        <authorList>
            <person name="Anantharaman K."/>
            <person name="Brown C.T."/>
            <person name="Hug L.A."/>
            <person name="Sharon I."/>
            <person name="Castelle C.J."/>
            <person name="Probst A.J."/>
            <person name="Thomas B.C."/>
            <person name="Singh A."/>
            <person name="Wilkins M.J."/>
            <person name="Karaoz U."/>
            <person name="Brodie E.L."/>
            <person name="Williams K.H."/>
            <person name="Hubbard S.S."/>
            <person name="Banfield J.F."/>
        </authorList>
    </citation>
    <scope>NUCLEOTIDE SEQUENCE [LARGE SCALE GENOMIC DNA]</scope>
</reference>
<dbReference type="PANTHER" id="PTHR33445">
    <property type="entry name" value="ATP SYNTHASE SUBUNIT B', CHLOROPLASTIC"/>
    <property type="match status" value="1"/>
</dbReference>
<evidence type="ECO:0000256" key="6">
    <source>
        <dbReference type="ARBA" id="ARBA00022781"/>
    </source>
</evidence>
<dbReference type="InterPro" id="IPR002146">
    <property type="entry name" value="ATP_synth_b/b'su_bac/chlpt"/>
</dbReference>
<dbReference type="Proteomes" id="UP000177652">
    <property type="component" value="Unassembled WGS sequence"/>
</dbReference>
<dbReference type="Pfam" id="PF00430">
    <property type="entry name" value="ATP-synt_B"/>
    <property type="match status" value="1"/>
</dbReference>
<protein>
    <recommendedName>
        <fullName evidence="13">ATP synthase subunit b</fullName>
    </recommendedName>
    <alternativeName>
        <fullName evidence="13">ATP synthase F(0) sector subunit b</fullName>
    </alternativeName>
    <alternativeName>
        <fullName evidence="13">ATPase subunit I</fullName>
    </alternativeName>
    <alternativeName>
        <fullName evidence="13">F-type ATPase subunit b</fullName>
        <shortName evidence="13">F-ATPase subunit b</shortName>
    </alternativeName>
</protein>
<keyword evidence="9 13" id="KW-0472">Membrane</keyword>
<evidence type="ECO:0000256" key="13">
    <source>
        <dbReference type="HAMAP-Rule" id="MF_01398"/>
    </source>
</evidence>
<dbReference type="CDD" id="cd06503">
    <property type="entry name" value="ATP-synt_Fo_b"/>
    <property type="match status" value="1"/>
</dbReference>
<sequence>MSELFEAFGVNWKLLLVQAVNFGLLLSVLTYFLYKPVLRIIDERQKKIAEGVKTAEEAARKLADAKVEGDGMIGTAAKEAEQLVAAARSRADEKGAEIVKAAEARANAVIKEAGEHAEEAKRMALAESSKGIARAAVLAAEKILREKSA</sequence>
<dbReference type="PANTHER" id="PTHR33445:SF1">
    <property type="entry name" value="ATP SYNTHASE SUBUNIT B"/>
    <property type="match status" value="1"/>
</dbReference>
<evidence type="ECO:0000256" key="3">
    <source>
        <dbReference type="ARBA" id="ARBA00022475"/>
    </source>
</evidence>
<dbReference type="GO" id="GO:0046933">
    <property type="term" value="F:proton-transporting ATP synthase activity, rotational mechanism"/>
    <property type="evidence" value="ECO:0007669"/>
    <property type="project" value="UniProtKB-UniRule"/>
</dbReference>
<comment type="caution">
    <text evidence="15">The sequence shown here is derived from an EMBL/GenBank/DDBJ whole genome shotgun (WGS) entry which is preliminary data.</text>
</comment>
<keyword evidence="4 13" id="KW-0138">CF(0)</keyword>
<comment type="subunit">
    <text evidence="13">F-type ATPases have 2 components, F(1) - the catalytic core - and F(0) - the membrane proton channel. F(1) has five subunits: alpha(3), beta(3), gamma(1), delta(1), epsilon(1). F(0) has three main subunits: a(1), b(2) and c(10-14). The alpha and beta chains form an alternating ring which encloses part of the gamma chain. F(1) is attached to F(0) by a central stalk formed by the gamma and epsilon chains, while a peripheral stalk is formed by the delta and b chains.</text>
</comment>
<dbReference type="NCBIfam" id="TIGR01144">
    <property type="entry name" value="ATP_synt_b"/>
    <property type="match status" value="1"/>
</dbReference>
<dbReference type="InterPro" id="IPR050059">
    <property type="entry name" value="ATP_synthase_B_chain"/>
</dbReference>
<dbReference type="GO" id="GO:0005886">
    <property type="term" value="C:plasma membrane"/>
    <property type="evidence" value="ECO:0007669"/>
    <property type="project" value="UniProtKB-SubCell"/>
</dbReference>
<evidence type="ECO:0000256" key="8">
    <source>
        <dbReference type="ARBA" id="ARBA00023065"/>
    </source>
</evidence>
<evidence type="ECO:0000256" key="10">
    <source>
        <dbReference type="ARBA" id="ARBA00023310"/>
    </source>
</evidence>
<comment type="function">
    <text evidence="13">Component of the F(0) channel, it forms part of the peripheral stalk, linking F(1) to F(0).</text>
</comment>